<dbReference type="Proteomes" id="UP000465266">
    <property type="component" value="Unassembled WGS sequence"/>
</dbReference>
<feature type="region of interest" description="Disordered" evidence="6">
    <location>
        <begin position="36"/>
        <end position="56"/>
    </location>
</feature>
<evidence type="ECO:0000256" key="3">
    <source>
        <dbReference type="ARBA" id="ARBA00022692"/>
    </source>
</evidence>
<feature type="compositionally biased region" description="Low complexity" evidence="6">
    <location>
        <begin position="47"/>
        <end position="56"/>
    </location>
</feature>
<proteinExistence type="predicted"/>
<gene>
    <name evidence="8" type="ORF">IFM53868_09337</name>
</gene>
<name>A0ABQ1BB78_9EURO</name>
<evidence type="ECO:0000256" key="4">
    <source>
        <dbReference type="ARBA" id="ARBA00022989"/>
    </source>
</evidence>
<reference evidence="8 9" key="1">
    <citation type="submission" date="2020-01" db="EMBL/GenBank/DDBJ databases">
        <title>Draft genome sequence of Aspergillus udagawae IFM 53868.</title>
        <authorList>
            <person name="Takahashi H."/>
            <person name="Yaguchi T."/>
        </authorList>
    </citation>
    <scope>NUCLEOTIDE SEQUENCE [LARGE SCALE GENOMIC DNA]</scope>
    <source>
        <strain evidence="8 9">IFM 53868</strain>
    </source>
</reference>
<dbReference type="InterPro" id="IPR051211">
    <property type="entry name" value="PG_lysyltransferase"/>
</dbReference>
<keyword evidence="3" id="KW-0812">Transmembrane</keyword>
<dbReference type="PANTHER" id="PTHR34697:SF2">
    <property type="entry name" value="PHOSPHATIDYLGLYCEROL LYSYLTRANSFERASE"/>
    <property type="match status" value="1"/>
</dbReference>
<keyword evidence="9" id="KW-1185">Reference proteome</keyword>
<evidence type="ECO:0000313" key="9">
    <source>
        <dbReference type="Proteomes" id="UP000465266"/>
    </source>
</evidence>
<dbReference type="InterPro" id="IPR024320">
    <property type="entry name" value="LPG_synthase_C"/>
</dbReference>
<accession>A0ABQ1BB78</accession>
<keyword evidence="2" id="KW-1003">Cell membrane</keyword>
<dbReference type="EMBL" id="BLKG01000161">
    <property type="protein sequence ID" value="GFF97714.1"/>
    <property type="molecule type" value="Genomic_DNA"/>
</dbReference>
<organism evidence="8 9">
    <name type="scientific">Aspergillus udagawae</name>
    <dbReference type="NCBI Taxonomy" id="91492"/>
    <lineage>
        <taxon>Eukaryota</taxon>
        <taxon>Fungi</taxon>
        <taxon>Dikarya</taxon>
        <taxon>Ascomycota</taxon>
        <taxon>Pezizomycotina</taxon>
        <taxon>Eurotiomycetes</taxon>
        <taxon>Eurotiomycetidae</taxon>
        <taxon>Eurotiales</taxon>
        <taxon>Aspergillaceae</taxon>
        <taxon>Aspergillus</taxon>
        <taxon>Aspergillus subgen. Fumigati</taxon>
    </lineage>
</organism>
<sequence>MPKKSEKRRKPSPLNCTVSKKVLLRDQISEVLSGQLDRSKESFDNPSVSLSGDSSSTLHETIRGEEFTPHVKRAELVPQRLSTSFCSEQCTPKPPLQSRCEFHATVCTLDDVATVEAIERLATRYGRVLHMGVLDPTYKIFMNKARTAALSFKVHSKVALIMGDPLCEPCLFTNVLQEFKECRRRYGWGVAFIGASEVFAQYAKEQKWTTVQFGVERVLNPLTNDILNERGGKRIIVQSKQLLNSSKGNISLGLYIPAHGEDLNLQTEFARVYDLWREGRNHPVGQKAFISVYYPFSMPGMRVYIYTRGPDGLVNGFAALRHLGANQGYHIDPCISAPGAPRGIADLLVFAAMTF</sequence>
<keyword evidence="4" id="KW-1133">Transmembrane helix</keyword>
<evidence type="ECO:0000256" key="6">
    <source>
        <dbReference type="SAM" id="MobiDB-lite"/>
    </source>
</evidence>
<evidence type="ECO:0000256" key="5">
    <source>
        <dbReference type="ARBA" id="ARBA00023136"/>
    </source>
</evidence>
<evidence type="ECO:0000313" key="8">
    <source>
        <dbReference type="EMBL" id="GFF97714.1"/>
    </source>
</evidence>
<comment type="subcellular location">
    <subcellularLocation>
        <location evidence="1">Cell membrane</location>
        <topology evidence="1">Multi-pass membrane protein</topology>
    </subcellularLocation>
</comment>
<dbReference type="Pfam" id="PF09924">
    <property type="entry name" value="LPG_synthase_C"/>
    <property type="match status" value="1"/>
</dbReference>
<evidence type="ECO:0000256" key="2">
    <source>
        <dbReference type="ARBA" id="ARBA00022475"/>
    </source>
</evidence>
<dbReference type="PANTHER" id="PTHR34697">
    <property type="entry name" value="PHOSPHATIDYLGLYCEROL LYSYLTRANSFERASE"/>
    <property type="match status" value="1"/>
</dbReference>
<evidence type="ECO:0000259" key="7">
    <source>
        <dbReference type="Pfam" id="PF09924"/>
    </source>
</evidence>
<protein>
    <recommendedName>
        <fullName evidence="7">Phosphatidylglycerol lysyltransferase C-terminal domain-containing protein</fullName>
    </recommendedName>
</protein>
<comment type="caution">
    <text evidence="8">The sequence shown here is derived from an EMBL/GenBank/DDBJ whole genome shotgun (WGS) entry which is preliminary data.</text>
</comment>
<feature type="domain" description="Phosphatidylglycerol lysyltransferase C-terminal" evidence="7">
    <location>
        <begin position="130"/>
        <end position="353"/>
    </location>
</feature>
<evidence type="ECO:0000256" key="1">
    <source>
        <dbReference type="ARBA" id="ARBA00004651"/>
    </source>
</evidence>
<keyword evidence="5" id="KW-0472">Membrane</keyword>